<dbReference type="Proteomes" id="UP000574067">
    <property type="component" value="Unassembled WGS sequence"/>
</dbReference>
<organism evidence="3 4">
    <name type="scientific">Azohydromonas caseinilytica</name>
    <dbReference type="NCBI Taxonomy" id="2728836"/>
    <lineage>
        <taxon>Bacteria</taxon>
        <taxon>Pseudomonadati</taxon>
        <taxon>Pseudomonadota</taxon>
        <taxon>Betaproteobacteria</taxon>
        <taxon>Burkholderiales</taxon>
        <taxon>Sphaerotilaceae</taxon>
        <taxon>Azohydromonas</taxon>
    </lineage>
</organism>
<dbReference type="RefSeq" id="WP_169161554.1">
    <property type="nucleotide sequence ID" value="NZ_JABBFW010000011.1"/>
</dbReference>
<keyword evidence="2" id="KW-0732">Signal</keyword>
<evidence type="ECO:0008006" key="5">
    <source>
        <dbReference type="Google" id="ProtNLM"/>
    </source>
</evidence>
<dbReference type="PROSITE" id="PS51257">
    <property type="entry name" value="PROKAR_LIPOPROTEIN"/>
    <property type="match status" value="1"/>
</dbReference>
<evidence type="ECO:0000313" key="3">
    <source>
        <dbReference type="EMBL" id="NML16651.1"/>
    </source>
</evidence>
<accession>A0A848FFH5</accession>
<gene>
    <name evidence="3" type="ORF">HHL10_16840</name>
</gene>
<evidence type="ECO:0000313" key="4">
    <source>
        <dbReference type="Proteomes" id="UP000574067"/>
    </source>
</evidence>
<dbReference type="Gene3D" id="2.60.40.10">
    <property type="entry name" value="Immunoglobulins"/>
    <property type="match status" value="3"/>
</dbReference>
<feature type="compositionally biased region" description="Basic and acidic residues" evidence="1">
    <location>
        <begin position="530"/>
        <end position="542"/>
    </location>
</feature>
<dbReference type="InterPro" id="IPR013783">
    <property type="entry name" value="Ig-like_fold"/>
</dbReference>
<feature type="region of interest" description="Disordered" evidence="1">
    <location>
        <begin position="440"/>
        <end position="481"/>
    </location>
</feature>
<evidence type="ECO:0000256" key="2">
    <source>
        <dbReference type="SAM" id="SignalP"/>
    </source>
</evidence>
<feature type="signal peptide" evidence="2">
    <location>
        <begin position="1"/>
        <end position="19"/>
    </location>
</feature>
<name>A0A848FFH5_9BURK</name>
<sequence>MRFKLAIAAVMLASLVGCGGGGGGSSGSGSDSASCTPTMANPQACNATMSLVLVDGAGAALAQLSPDRAGTLVATVKNWDGKPVVNTVVSFSTTDQVKLVPASGTATTDANGVARIGLPAGANAGGFSATASASVKGSVLSASTSYAVKFPQLALSALVPEPARLQAGGNASISVSVTSDGQPYTAPLQVSFTSPCVSAGKAAIGSPVTTQNGVARASYSDRGCGVRDVITAAVTLGDTTVTQTGAIDVLPAAPGSLTFVASDTTNIALVGTGGAGRQEFATLRFRLFDTTGNPVSGTAVDFAFADREGAQASTTGGLRFNPASATSSADGTVTTLVTGGTIPTSVRVKATVRGTNPAISTLSNVLVVSTGVPVQSRFSLSTAIGNCEGWDYDQDECSIVTAQLADHFGNPAPDGTAVNFTTEGGNIQASCITGQLLESTTPLGQSTNSRQGPGSGMCSVKLRSANPRPTEPYTAPADVEPGKFSRRGRITVMAYALGEEDFHDDNGNNRCDNCDDLTGPEFLRPGVRTDVPKGHDLPRDIYRDDDESGTYTGGEPCVGPNASGRCNTPGDGKYNGVLRSPLQSGAAPTLYVSDQLVQFFSGREANFEFLSDKFTCPVGGAMTVRFHARDLNGNPMPAGSTIRVSALFGVVSAPVAPAEIKVNNYVLKVGNPTPQPVYEFVVGCPSSGSGRLMVELTTPVSKTTTTATRPINN</sequence>
<keyword evidence="4" id="KW-1185">Reference proteome</keyword>
<evidence type="ECO:0000256" key="1">
    <source>
        <dbReference type="SAM" id="MobiDB-lite"/>
    </source>
</evidence>
<reference evidence="3 4" key="1">
    <citation type="submission" date="2020-04" db="EMBL/GenBank/DDBJ databases">
        <title>Azohydromonas sp. isolated from soil.</title>
        <authorList>
            <person name="Dahal R.H."/>
        </authorList>
    </citation>
    <scope>NUCLEOTIDE SEQUENCE [LARGE SCALE GENOMIC DNA]</scope>
    <source>
        <strain evidence="3 4">G-1-1-14</strain>
    </source>
</reference>
<proteinExistence type="predicted"/>
<feature type="compositionally biased region" description="Polar residues" evidence="1">
    <location>
        <begin position="440"/>
        <end position="452"/>
    </location>
</feature>
<protein>
    <recommendedName>
        <fullName evidence="5">Big-1 domain-containing protein</fullName>
    </recommendedName>
</protein>
<dbReference type="InterPro" id="IPR008964">
    <property type="entry name" value="Invasin/intimin_cell_adhesion"/>
</dbReference>
<comment type="caution">
    <text evidence="3">The sequence shown here is derived from an EMBL/GenBank/DDBJ whole genome shotgun (WGS) entry which is preliminary data.</text>
</comment>
<dbReference type="SUPFAM" id="SSF49373">
    <property type="entry name" value="Invasin/intimin cell-adhesion fragments"/>
    <property type="match status" value="2"/>
</dbReference>
<dbReference type="AlphaFoldDB" id="A0A848FFH5"/>
<dbReference type="EMBL" id="JABBFW010000011">
    <property type="protein sequence ID" value="NML16651.1"/>
    <property type="molecule type" value="Genomic_DNA"/>
</dbReference>
<feature type="chain" id="PRO_5032485872" description="Big-1 domain-containing protein" evidence="2">
    <location>
        <begin position="20"/>
        <end position="713"/>
    </location>
</feature>
<feature type="region of interest" description="Disordered" evidence="1">
    <location>
        <begin position="526"/>
        <end position="564"/>
    </location>
</feature>